<dbReference type="GO" id="GO:0008999">
    <property type="term" value="F:protein-N-terminal-alanine acetyltransferase activity"/>
    <property type="evidence" value="ECO:0007669"/>
    <property type="project" value="TreeGrafter"/>
</dbReference>
<dbReference type="InterPro" id="IPR000182">
    <property type="entry name" value="GNAT_dom"/>
</dbReference>
<organism evidence="5 6">
    <name type="scientific">Fictibacillus enclensis</name>
    <dbReference type="NCBI Taxonomy" id="1017270"/>
    <lineage>
        <taxon>Bacteria</taxon>
        <taxon>Bacillati</taxon>
        <taxon>Bacillota</taxon>
        <taxon>Bacilli</taxon>
        <taxon>Bacillales</taxon>
        <taxon>Fictibacillaceae</taxon>
        <taxon>Fictibacillus</taxon>
    </lineage>
</organism>
<keyword evidence="1 5" id="KW-0808">Transferase</keyword>
<dbReference type="Gene3D" id="3.40.630.30">
    <property type="match status" value="1"/>
</dbReference>
<dbReference type="Proteomes" id="UP000054099">
    <property type="component" value="Unassembled WGS sequence"/>
</dbReference>
<comment type="caution">
    <text evidence="5">The sequence shown here is derived from an EMBL/GenBank/DDBJ whole genome shotgun (WGS) entry which is preliminary data.</text>
</comment>
<reference evidence="5 6" key="1">
    <citation type="journal article" date="2014" name="Antonie Van Leeuwenhoek">
        <title>Fictibacillus enclensis sp. nov., isolated from marine sediment.</title>
        <authorList>
            <person name="Dastager S.G."/>
            <person name="Mawlankar R."/>
            <person name="Srinivasan K."/>
            <person name="Tang S.K."/>
            <person name="Lee J.C."/>
            <person name="Ramana V.V."/>
            <person name="Shouche Y.S."/>
        </authorList>
    </citation>
    <scope>NUCLEOTIDE SEQUENCE [LARGE SCALE GENOMIC DNA]</scope>
    <source>
        <strain evidence="5 6">NIO-1003</strain>
    </source>
</reference>
<dbReference type="InterPro" id="IPR051531">
    <property type="entry name" value="N-acetyltransferase"/>
</dbReference>
<keyword evidence="2" id="KW-0012">Acyltransferase</keyword>
<evidence type="ECO:0000256" key="3">
    <source>
        <dbReference type="ARBA" id="ARBA00038502"/>
    </source>
</evidence>
<keyword evidence="6" id="KW-1185">Reference proteome</keyword>
<sequence length="180" mass="20941">MSKKIESFLLQPMESGHAEHMLQLEVKNREFFQTITPLRNPEFYTLEGQQERLNMIKRMRELRQQYTFGIFSKETGDLIGDASLFKIEREPVQSCMLGYCLDQTYNGRGYMSSIVQKMVSYAFDELKLHRIEAGVMPQNKGSIRVLEKAGFHKEGIAVKSVRINGKWEDHQMMAIINKDI</sequence>
<proteinExistence type="inferred from homology"/>
<dbReference type="OrthoDB" id="9795206at2"/>
<dbReference type="PANTHER" id="PTHR43792">
    <property type="entry name" value="GNAT FAMILY, PUTATIVE (AFU_ORTHOLOGUE AFUA_3G00765)-RELATED-RELATED"/>
    <property type="match status" value="1"/>
</dbReference>
<dbReference type="Pfam" id="PF13302">
    <property type="entry name" value="Acetyltransf_3"/>
    <property type="match status" value="1"/>
</dbReference>
<dbReference type="PROSITE" id="PS51186">
    <property type="entry name" value="GNAT"/>
    <property type="match status" value="1"/>
</dbReference>
<evidence type="ECO:0000313" key="5">
    <source>
        <dbReference type="EMBL" id="KSU84377.1"/>
    </source>
</evidence>
<evidence type="ECO:0000259" key="4">
    <source>
        <dbReference type="PROSITE" id="PS51186"/>
    </source>
</evidence>
<name>A0A0V8JBM5_9BACL</name>
<evidence type="ECO:0000313" key="6">
    <source>
        <dbReference type="Proteomes" id="UP000054099"/>
    </source>
</evidence>
<feature type="domain" description="N-acetyltransferase" evidence="4">
    <location>
        <begin position="30"/>
        <end position="174"/>
    </location>
</feature>
<dbReference type="RefSeq" id="WP_061967862.1">
    <property type="nucleotide sequence ID" value="NZ_FMAV01000001.1"/>
</dbReference>
<evidence type="ECO:0000256" key="2">
    <source>
        <dbReference type="ARBA" id="ARBA00023315"/>
    </source>
</evidence>
<accession>A0A0V8JBM5</accession>
<dbReference type="SUPFAM" id="SSF55729">
    <property type="entry name" value="Acyl-CoA N-acyltransferases (Nat)"/>
    <property type="match status" value="1"/>
</dbReference>
<evidence type="ECO:0000256" key="1">
    <source>
        <dbReference type="ARBA" id="ARBA00022679"/>
    </source>
</evidence>
<dbReference type="EMBL" id="LNQN01000001">
    <property type="protein sequence ID" value="KSU84377.1"/>
    <property type="molecule type" value="Genomic_DNA"/>
</dbReference>
<dbReference type="InterPro" id="IPR016181">
    <property type="entry name" value="Acyl_CoA_acyltransferase"/>
</dbReference>
<dbReference type="AlphaFoldDB" id="A0A0V8JBM5"/>
<comment type="similarity">
    <text evidence="3">Belongs to the acetyltransferase family. RimJ subfamily.</text>
</comment>
<dbReference type="PANTHER" id="PTHR43792:SF8">
    <property type="entry name" value="[RIBOSOMAL PROTEIN US5]-ALANINE N-ACETYLTRANSFERASE"/>
    <property type="match status" value="1"/>
</dbReference>
<protein>
    <submittedName>
        <fullName evidence="5">Alanine acetyltransferase</fullName>
    </submittedName>
</protein>
<gene>
    <name evidence="5" type="ORF">AS030_02105</name>
</gene>
<dbReference type="GO" id="GO:0005737">
    <property type="term" value="C:cytoplasm"/>
    <property type="evidence" value="ECO:0007669"/>
    <property type="project" value="TreeGrafter"/>
</dbReference>